<name>A0A835V2F8_VANPL</name>
<gene>
    <name evidence="2" type="ORF">HPP92_008993</name>
</gene>
<protein>
    <submittedName>
        <fullName evidence="2">Uncharacterized protein</fullName>
    </submittedName>
</protein>
<keyword evidence="3" id="KW-1185">Reference proteome</keyword>
<accession>A0A835V2F8</accession>
<comment type="caution">
    <text evidence="2">The sequence shown here is derived from an EMBL/GenBank/DDBJ whole genome shotgun (WGS) entry which is preliminary data.</text>
</comment>
<feature type="compositionally biased region" description="Basic and acidic residues" evidence="1">
    <location>
        <begin position="308"/>
        <end position="318"/>
    </location>
</feature>
<organism evidence="2 3">
    <name type="scientific">Vanilla planifolia</name>
    <name type="common">Vanilla</name>
    <dbReference type="NCBI Taxonomy" id="51239"/>
    <lineage>
        <taxon>Eukaryota</taxon>
        <taxon>Viridiplantae</taxon>
        <taxon>Streptophyta</taxon>
        <taxon>Embryophyta</taxon>
        <taxon>Tracheophyta</taxon>
        <taxon>Spermatophyta</taxon>
        <taxon>Magnoliopsida</taxon>
        <taxon>Liliopsida</taxon>
        <taxon>Asparagales</taxon>
        <taxon>Orchidaceae</taxon>
        <taxon>Vanilloideae</taxon>
        <taxon>Vanilleae</taxon>
        <taxon>Vanilla</taxon>
    </lineage>
</organism>
<dbReference type="Proteomes" id="UP000636800">
    <property type="component" value="Unassembled WGS sequence"/>
</dbReference>
<feature type="compositionally biased region" description="Acidic residues" evidence="1">
    <location>
        <begin position="273"/>
        <end position="307"/>
    </location>
</feature>
<dbReference type="AlphaFoldDB" id="A0A835V2F8"/>
<sequence length="318" mass="36977">MVEFHPLRDFLVSAPSRRGRILAFNAFLFLGEFLIEVDKVPSELEKLQEIKEMSYDPHSFLDQEKHPKSREESVDWLEEAFIKELEAMHIGKQQAVSIGQLRNRYWNFPLESLPMELQSSSRRNLVNLNGETSNMVVVVTWSLSKEIRTRVEREWKRKVEGWSFNIIDVVTNLRRSTRKRKISINLEDYETDSSRTDDDLMAPRYRSSRNKVENNVSHDELSTSPRNKKALNAKILPRREGLRPRKSLRGVEIQPYQGSEDEHESSEAHAEPDEVENGNTVEEDGVDEADGGGDEVEMDEDDEDGEENDGRRRYDLRN</sequence>
<reference evidence="2 3" key="1">
    <citation type="journal article" date="2020" name="Nat. Food">
        <title>A phased Vanilla planifolia genome enables genetic improvement of flavour and production.</title>
        <authorList>
            <person name="Hasing T."/>
            <person name="Tang H."/>
            <person name="Brym M."/>
            <person name="Khazi F."/>
            <person name="Huang T."/>
            <person name="Chambers A.H."/>
        </authorList>
    </citation>
    <scope>NUCLEOTIDE SEQUENCE [LARGE SCALE GENOMIC DNA]</scope>
    <source>
        <tissue evidence="2">Leaf</tissue>
    </source>
</reference>
<feature type="compositionally biased region" description="Basic and acidic residues" evidence="1">
    <location>
        <begin position="210"/>
        <end position="221"/>
    </location>
</feature>
<evidence type="ECO:0000313" key="3">
    <source>
        <dbReference type="Proteomes" id="UP000636800"/>
    </source>
</evidence>
<dbReference type="OrthoDB" id="1871118at2759"/>
<evidence type="ECO:0000256" key="1">
    <source>
        <dbReference type="SAM" id="MobiDB-lite"/>
    </source>
</evidence>
<evidence type="ECO:0000313" key="2">
    <source>
        <dbReference type="EMBL" id="KAG0484914.1"/>
    </source>
</evidence>
<dbReference type="EMBL" id="JADCNL010000004">
    <property type="protein sequence ID" value="KAG0484914.1"/>
    <property type="molecule type" value="Genomic_DNA"/>
</dbReference>
<feature type="region of interest" description="Disordered" evidence="1">
    <location>
        <begin position="191"/>
        <end position="318"/>
    </location>
</feature>
<proteinExistence type="predicted"/>